<dbReference type="EMBL" id="CP003587">
    <property type="protein sequence ID" value="AGY59402.1"/>
    <property type="molecule type" value="Genomic_DNA"/>
</dbReference>
<dbReference type="Pfam" id="PF14076">
    <property type="entry name" value="DUF4258"/>
    <property type="match status" value="1"/>
</dbReference>
<evidence type="ECO:0000313" key="1">
    <source>
        <dbReference type="EMBL" id="AGY59402.1"/>
    </source>
</evidence>
<dbReference type="RefSeq" id="WP_023174667.1">
    <property type="nucleotide sequence ID" value="NC_022600.1"/>
</dbReference>
<dbReference type="Proteomes" id="UP000017396">
    <property type="component" value="Chromosome"/>
</dbReference>
<proteinExistence type="predicted"/>
<dbReference type="STRING" id="1183438.GKIL_3156"/>
<dbReference type="KEGG" id="glj:GKIL_3156"/>
<dbReference type="InterPro" id="IPR025354">
    <property type="entry name" value="DUF4258"/>
</dbReference>
<gene>
    <name evidence="1" type="ORF">GKIL_3156</name>
</gene>
<sequence>MIGVEELTEAIFQGNFKVTLHAQQAAAVDDLEIVYVVTSVVASGQIIEQYPNARISPACLVLSTGLGGEPIHTVWGYHQPDRRAALITIYRPDSDNWQPDWRTRR</sequence>
<evidence type="ECO:0008006" key="3">
    <source>
        <dbReference type="Google" id="ProtNLM"/>
    </source>
</evidence>
<dbReference type="HOGENOM" id="CLU_161787_0_1_3"/>
<reference evidence="1 2" key="1">
    <citation type="journal article" date="2013" name="PLoS ONE">
        <title>Cultivation and Complete Genome Sequencing of Gloeobacter kilaueensis sp. nov., from a Lava Cave in Kilauea Caldera, Hawai'i.</title>
        <authorList>
            <person name="Saw J.H."/>
            <person name="Schatz M."/>
            <person name="Brown M.V."/>
            <person name="Kunkel D.D."/>
            <person name="Foster J.S."/>
            <person name="Shick H."/>
            <person name="Christensen S."/>
            <person name="Hou S."/>
            <person name="Wan X."/>
            <person name="Donachie S.P."/>
        </authorList>
    </citation>
    <scope>NUCLEOTIDE SEQUENCE [LARGE SCALE GENOMIC DNA]</scope>
    <source>
        <strain evidence="2">JS</strain>
    </source>
</reference>
<name>U5QKA7_GLOK1</name>
<dbReference type="AlphaFoldDB" id="U5QKA7"/>
<dbReference type="OrthoDB" id="9791640at2"/>
<organism evidence="1 2">
    <name type="scientific">Gloeobacter kilaueensis (strain ATCC BAA-2537 / CCAP 1431/1 / ULC 316 / JS1)</name>
    <dbReference type="NCBI Taxonomy" id="1183438"/>
    <lineage>
        <taxon>Bacteria</taxon>
        <taxon>Bacillati</taxon>
        <taxon>Cyanobacteriota</taxon>
        <taxon>Cyanophyceae</taxon>
        <taxon>Gloeobacterales</taxon>
        <taxon>Gloeobacteraceae</taxon>
        <taxon>Gloeobacter</taxon>
    </lineage>
</organism>
<dbReference type="eggNOG" id="ENOG5031TNR">
    <property type="taxonomic scope" value="Bacteria"/>
</dbReference>
<protein>
    <recommendedName>
        <fullName evidence="3">DUF4258 domain-containing protein</fullName>
    </recommendedName>
</protein>
<keyword evidence="2" id="KW-1185">Reference proteome</keyword>
<accession>U5QKA7</accession>
<evidence type="ECO:0000313" key="2">
    <source>
        <dbReference type="Proteomes" id="UP000017396"/>
    </source>
</evidence>